<dbReference type="Pfam" id="PF03015">
    <property type="entry name" value="Sterile"/>
    <property type="match status" value="1"/>
</dbReference>
<evidence type="ECO:0000256" key="9">
    <source>
        <dbReference type="RuleBase" id="RU363097"/>
    </source>
</evidence>
<evidence type="ECO:0000313" key="13">
    <source>
        <dbReference type="WBParaSite" id="SSTP_0001239700.1"/>
    </source>
</evidence>
<name>A0A0K0ESG8_STRER</name>
<feature type="domain" description="Fatty acyl-CoA reductase C-terminal" evidence="10">
    <location>
        <begin position="363"/>
        <end position="453"/>
    </location>
</feature>
<comment type="similarity">
    <text evidence="2 9">Belongs to the fatty acyl-CoA reductase family.</text>
</comment>
<comment type="catalytic activity">
    <reaction evidence="8 9">
        <text>a long-chain fatty acyl-CoA + 2 NADPH + 2 H(+) = a long-chain primary fatty alcohol + 2 NADP(+) + CoA</text>
        <dbReference type="Rhea" id="RHEA:52716"/>
        <dbReference type="ChEBI" id="CHEBI:15378"/>
        <dbReference type="ChEBI" id="CHEBI:57287"/>
        <dbReference type="ChEBI" id="CHEBI:57783"/>
        <dbReference type="ChEBI" id="CHEBI:58349"/>
        <dbReference type="ChEBI" id="CHEBI:77396"/>
        <dbReference type="ChEBI" id="CHEBI:83139"/>
        <dbReference type="EC" id="1.2.1.84"/>
    </reaction>
</comment>
<keyword evidence="12" id="KW-1185">Reference proteome</keyword>
<evidence type="ECO:0000256" key="5">
    <source>
        <dbReference type="ARBA" id="ARBA00022989"/>
    </source>
</evidence>
<keyword evidence="7 9" id="KW-0472">Membrane</keyword>
<accession>A0A0K0ESG8</accession>
<dbReference type="WBParaSite" id="TCONS_00016481.p1">
    <property type="protein sequence ID" value="TCONS_00016481.p1"/>
    <property type="gene ID" value="XLOC_011081"/>
</dbReference>
<dbReference type="STRING" id="6248.A0A0K0ESG8"/>
<dbReference type="AlphaFoldDB" id="A0A0K0ESG8"/>
<dbReference type="GO" id="GO:0005777">
    <property type="term" value="C:peroxisome"/>
    <property type="evidence" value="ECO:0007669"/>
    <property type="project" value="TreeGrafter"/>
</dbReference>
<dbReference type="WBParaSite" id="SSTP_0001239700.1">
    <property type="protein sequence ID" value="SSTP_0001239700.1"/>
    <property type="gene ID" value="SSTP_0001239700"/>
</dbReference>
<feature type="transmembrane region" description="Helical" evidence="9">
    <location>
        <begin position="495"/>
        <end position="514"/>
    </location>
</feature>
<reference evidence="13" key="1">
    <citation type="submission" date="2015-08" db="UniProtKB">
        <authorList>
            <consortium name="WormBaseParasite"/>
        </authorList>
    </citation>
    <scope>IDENTIFICATION</scope>
</reference>
<evidence type="ECO:0000256" key="2">
    <source>
        <dbReference type="ARBA" id="ARBA00005928"/>
    </source>
</evidence>
<dbReference type="InterPro" id="IPR036291">
    <property type="entry name" value="NAD(P)-bd_dom_sf"/>
</dbReference>
<dbReference type="Proteomes" id="UP000035681">
    <property type="component" value="Unplaced"/>
</dbReference>
<evidence type="ECO:0000259" key="10">
    <source>
        <dbReference type="Pfam" id="PF03015"/>
    </source>
</evidence>
<dbReference type="InterPro" id="IPR033640">
    <property type="entry name" value="FAR_C"/>
</dbReference>
<evidence type="ECO:0000259" key="11">
    <source>
        <dbReference type="Pfam" id="PF07993"/>
    </source>
</evidence>
<dbReference type="Pfam" id="PF07993">
    <property type="entry name" value="NAD_binding_4"/>
    <property type="match status" value="1"/>
</dbReference>
<dbReference type="InterPro" id="IPR013120">
    <property type="entry name" value="FAR_NAD-bd"/>
</dbReference>
<dbReference type="PANTHER" id="PTHR11011">
    <property type="entry name" value="MALE STERILITY PROTEIN 2-RELATED"/>
    <property type="match status" value="1"/>
</dbReference>
<evidence type="ECO:0000256" key="1">
    <source>
        <dbReference type="ARBA" id="ARBA00004141"/>
    </source>
</evidence>
<keyword evidence="6 9" id="KW-0443">Lipid metabolism</keyword>
<feature type="domain" description="Thioester reductase (TE)" evidence="11">
    <location>
        <begin position="20"/>
        <end position="290"/>
    </location>
</feature>
<dbReference type="CDD" id="cd05236">
    <property type="entry name" value="FAR-N_SDR_e"/>
    <property type="match status" value="1"/>
</dbReference>
<keyword evidence="9" id="KW-0560">Oxidoreductase</keyword>
<organism evidence="13">
    <name type="scientific">Strongyloides stercoralis</name>
    <name type="common">Threadworm</name>
    <dbReference type="NCBI Taxonomy" id="6248"/>
    <lineage>
        <taxon>Eukaryota</taxon>
        <taxon>Metazoa</taxon>
        <taxon>Ecdysozoa</taxon>
        <taxon>Nematoda</taxon>
        <taxon>Chromadorea</taxon>
        <taxon>Rhabditida</taxon>
        <taxon>Tylenchina</taxon>
        <taxon>Panagrolaimomorpha</taxon>
        <taxon>Strongyloidoidea</taxon>
        <taxon>Strongyloididae</taxon>
        <taxon>Strongyloides</taxon>
    </lineage>
</organism>
<dbReference type="Gene3D" id="3.40.50.720">
    <property type="entry name" value="NAD(P)-binding Rossmann-like Domain"/>
    <property type="match status" value="1"/>
</dbReference>
<evidence type="ECO:0000256" key="6">
    <source>
        <dbReference type="ARBA" id="ARBA00023098"/>
    </source>
</evidence>
<keyword evidence="5 9" id="KW-1133">Transmembrane helix</keyword>
<comment type="function">
    <text evidence="9">Catalyzes the reduction of fatty acyl-CoA to fatty alcohols.</text>
</comment>
<dbReference type="GO" id="GO:0080019">
    <property type="term" value="F:alcohol-forming very long-chain fatty acyl-CoA reductase activity"/>
    <property type="evidence" value="ECO:0007669"/>
    <property type="project" value="InterPro"/>
</dbReference>
<dbReference type="CDD" id="cd09071">
    <property type="entry name" value="FAR_C"/>
    <property type="match status" value="1"/>
</dbReference>
<evidence type="ECO:0000313" key="12">
    <source>
        <dbReference type="Proteomes" id="UP000035681"/>
    </source>
</evidence>
<dbReference type="EC" id="1.2.1.84" evidence="9"/>
<dbReference type="GO" id="GO:0035336">
    <property type="term" value="P:long-chain fatty-acyl-CoA metabolic process"/>
    <property type="evidence" value="ECO:0007669"/>
    <property type="project" value="TreeGrafter"/>
</dbReference>
<dbReference type="FunFam" id="3.40.50.720:FF:000143">
    <property type="entry name" value="Fatty acyl-CoA reductase"/>
    <property type="match status" value="1"/>
</dbReference>
<dbReference type="PANTHER" id="PTHR11011:SF45">
    <property type="entry name" value="FATTY ACYL-COA REDUCTASE CG8306-RELATED"/>
    <property type="match status" value="1"/>
</dbReference>
<evidence type="ECO:0000256" key="8">
    <source>
        <dbReference type="ARBA" id="ARBA00052530"/>
    </source>
</evidence>
<evidence type="ECO:0000256" key="3">
    <source>
        <dbReference type="ARBA" id="ARBA00022516"/>
    </source>
</evidence>
<dbReference type="GO" id="GO:0016020">
    <property type="term" value="C:membrane"/>
    <property type="evidence" value="ECO:0007669"/>
    <property type="project" value="UniProtKB-SubCell"/>
</dbReference>
<keyword evidence="9" id="KW-0521">NADP</keyword>
<evidence type="ECO:0000256" key="7">
    <source>
        <dbReference type="ARBA" id="ARBA00023136"/>
    </source>
</evidence>
<dbReference type="InterPro" id="IPR026055">
    <property type="entry name" value="FAR"/>
</dbReference>
<proteinExistence type="inferred from homology"/>
<comment type="subcellular location">
    <subcellularLocation>
        <location evidence="1">Membrane</location>
        <topology evidence="1">Multi-pass membrane protein</topology>
    </subcellularLocation>
</comment>
<protein>
    <recommendedName>
        <fullName evidence="9">Fatty acyl-CoA reductase</fullName>
        <ecNumber evidence="9">1.2.1.84</ecNumber>
    </recommendedName>
</protein>
<dbReference type="GO" id="GO:0102965">
    <property type="term" value="F:alcohol-forming long-chain fatty acyl-CoA reductase activity"/>
    <property type="evidence" value="ECO:0007669"/>
    <property type="project" value="UniProtKB-EC"/>
</dbReference>
<sequence>MDKKNSNSVGKSFNGSNIFITGLSGFLGKVLVEKLLYECDGIEGIYCLIRVKRGQNPSERLEELIKGTLFSRIRAKNPSILNKIHVIEGDLLQPNLGMSDESIQFLQEKISIVFHCAATVKFDDILRVSLTMNLIGTHKLVEICKNMKNLKCLVHVSTAYANCHLNETTENVYPSSVDPIQLMNALSWMDDDMLEMVTPKLLNQRPNTYTFTKALAETQFIKDAKDLPAIIVRPSIIGACWREPHPGWTDNYNGATGIIFAVGKGAVRVMPGDVNCKADVIPVDIVANMMIVTAHHRMNMITNEIPVIHCTSGELNPLKWQFIKEYCNQCLTTYPMKDPIRIPYCIMTTNKLMFLFDFYLRCYTPAKIQDFINGFIGKKQNNAKGYDKIYKMIKTLEFFTTNDWNFKSDGLVALWNTLSKDDQEKFNFDIRQVNWNTYLFDYVIGIRLYLMKETISDLNQSKFRVNGLWKKNLFYSFIFWGFVVKLAASKTSPKIKMFLWLFAILAHVIGRKYFITKKHTLSTIEQYVKRTSKT</sequence>
<keyword evidence="3 9" id="KW-0444">Lipid biosynthesis</keyword>
<keyword evidence="4 9" id="KW-0812">Transmembrane</keyword>
<dbReference type="SUPFAM" id="SSF51735">
    <property type="entry name" value="NAD(P)-binding Rossmann-fold domains"/>
    <property type="match status" value="1"/>
</dbReference>
<evidence type="ECO:0000256" key="4">
    <source>
        <dbReference type="ARBA" id="ARBA00022692"/>
    </source>
</evidence>